<name>A0A4R1CJU2_9ACTN</name>
<comment type="caution">
    <text evidence="2">The sequence shown here is derived from an EMBL/GenBank/DDBJ whole genome shotgun (WGS) entry which is preliminary data.</text>
</comment>
<feature type="transmembrane region" description="Helical" evidence="1">
    <location>
        <begin position="12"/>
        <end position="33"/>
    </location>
</feature>
<dbReference type="Proteomes" id="UP000295453">
    <property type="component" value="Unassembled WGS sequence"/>
</dbReference>
<feature type="transmembrane region" description="Helical" evidence="1">
    <location>
        <begin position="45"/>
        <end position="66"/>
    </location>
</feature>
<dbReference type="AlphaFoldDB" id="A0A4R1CJU2"/>
<dbReference type="RefSeq" id="WP_131580996.1">
    <property type="nucleotide sequence ID" value="NZ_SJZJ01000001.1"/>
</dbReference>
<keyword evidence="1" id="KW-1133">Transmembrane helix</keyword>
<feature type="transmembrane region" description="Helical" evidence="1">
    <location>
        <begin position="78"/>
        <end position="99"/>
    </location>
</feature>
<accession>A0A4R1CJU2</accession>
<evidence type="ECO:0000256" key="1">
    <source>
        <dbReference type="SAM" id="Phobius"/>
    </source>
</evidence>
<reference evidence="2 3" key="1">
    <citation type="submission" date="2019-03" db="EMBL/GenBank/DDBJ databases">
        <authorList>
            <person name="Kim M.K.M."/>
        </authorList>
    </citation>
    <scope>NUCLEOTIDE SEQUENCE [LARGE SCALE GENOMIC DNA]</scope>
    <source>
        <strain evidence="2 3">18JY15-6</strain>
    </source>
</reference>
<proteinExistence type="predicted"/>
<keyword evidence="1" id="KW-0812">Transmembrane</keyword>
<organism evidence="2 3">
    <name type="scientific">Nocardioides jejuensis</name>
    <dbReference type="NCBI Taxonomy" id="2502782"/>
    <lineage>
        <taxon>Bacteria</taxon>
        <taxon>Bacillati</taxon>
        <taxon>Actinomycetota</taxon>
        <taxon>Actinomycetes</taxon>
        <taxon>Propionibacteriales</taxon>
        <taxon>Nocardioidaceae</taxon>
        <taxon>Nocardioides</taxon>
    </lineage>
</organism>
<keyword evidence="1" id="KW-0472">Membrane</keyword>
<evidence type="ECO:0000313" key="2">
    <source>
        <dbReference type="EMBL" id="TCJ31147.1"/>
    </source>
</evidence>
<keyword evidence="3" id="KW-1185">Reference proteome</keyword>
<sequence>MAHKSEARRSTWRDGLLGVSAGTALAAVNLLHFSSKHAFVRPGTWPRVLFVLAAGALALAAWHKWLKGQPTDKRGHSFIPLAMPLLVSASLYLAAALIISHLRSEPVPMNLGAELAGRAQVQPGKGDPVVDLANAVISSQLESNQDVETHYKLYAGASKSADYVGAMTMSAYRNTALADGLADDYDDRITQRLLGEAINVDAGESLKGVRGHFRCGEGSGAKGKFITCVFAHGVSAAVITMPTTEPNPRDLARRMILDLLER</sequence>
<protein>
    <submittedName>
        <fullName evidence="2">Uncharacterized protein</fullName>
    </submittedName>
</protein>
<evidence type="ECO:0000313" key="3">
    <source>
        <dbReference type="Proteomes" id="UP000295453"/>
    </source>
</evidence>
<gene>
    <name evidence="2" type="ORF">EPD65_00820</name>
</gene>
<dbReference type="EMBL" id="SJZJ01000001">
    <property type="protein sequence ID" value="TCJ31147.1"/>
    <property type="molecule type" value="Genomic_DNA"/>
</dbReference>